<feature type="transmembrane region" description="Helical" evidence="2">
    <location>
        <begin position="6"/>
        <end position="25"/>
    </location>
</feature>
<evidence type="ECO:0000256" key="1">
    <source>
        <dbReference type="SAM" id="MobiDB-lite"/>
    </source>
</evidence>
<dbReference type="Proteomes" id="UP001380365">
    <property type="component" value="Unassembled WGS sequence"/>
</dbReference>
<keyword evidence="4" id="KW-1185">Reference proteome</keyword>
<name>A0ABU8Q5D0_9SPHN</name>
<feature type="transmembrane region" description="Helical" evidence="2">
    <location>
        <begin position="37"/>
        <end position="57"/>
    </location>
</feature>
<evidence type="ECO:0000313" key="3">
    <source>
        <dbReference type="EMBL" id="MEJ5094942.1"/>
    </source>
</evidence>
<dbReference type="RefSeq" id="WP_132883869.1">
    <property type="nucleotide sequence ID" value="NZ_JBBGZA010000001.1"/>
</dbReference>
<comment type="caution">
    <text evidence="3">The sequence shown here is derived from an EMBL/GenBank/DDBJ whole genome shotgun (WGS) entry which is preliminary data.</text>
</comment>
<feature type="region of interest" description="Disordered" evidence="1">
    <location>
        <begin position="61"/>
        <end position="82"/>
    </location>
</feature>
<dbReference type="EMBL" id="JBBGZA010000001">
    <property type="protein sequence ID" value="MEJ5094942.1"/>
    <property type="molecule type" value="Genomic_DNA"/>
</dbReference>
<reference evidence="3 4" key="1">
    <citation type="submission" date="2023-12" db="EMBL/GenBank/DDBJ databases">
        <title>Gut-associated functions are favored during microbiome assembly across C. elegans life.</title>
        <authorList>
            <person name="Zimmermann J."/>
        </authorList>
    </citation>
    <scope>NUCLEOTIDE SEQUENCE [LARGE SCALE GENOMIC DNA]</scope>
    <source>
        <strain evidence="3 4">JUb134</strain>
    </source>
</reference>
<keyword evidence="2" id="KW-0812">Transmembrane</keyword>
<keyword evidence="2" id="KW-0472">Membrane</keyword>
<organism evidence="3 4">
    <name type="scientific">Sphingomonas molluscorum</name>
    <dbReference type="NCBI Taxonomy" id="418184"/>
    <lineage>
        <taxon>Bacteria</taxon>
        <taxon>Pseudomonadati</taxon>
        <taxon>Pseudomonadota</taxon>
        <taxon>Alphaproteobacteria</taxon>
        <taxon>Sphingomonadales</taxon>
        <taxon>Sphingomonadaceae</taxon>
        <taxon>Sphingomonas</taxon>
    </lineage>
</organism>
<gene>
    <name evidence="3" type="ORF">WH159_10380</name>
</gene>
<protein>
    <submittedName>
        <fullName evidence="3">Uncharacterized protein</fullName>
    </submittedName>
</protein>
<sequence length="82" mass="8468">MSLESSAELLWGIGALVLAGSALIARRPSRGTILRSLLAWLLIGAVIVLAMVSVHYLSGTAEENEGSTGSGSTALVLYPTAR</sequence>
<accession>A0ABU8Q5D0</accession>
<proteinExistence type="predicted"/>
<evidence type="ECO:0000313" key="4">
    <source>
        <dbReference type="Proteomes" id="UP001380365"/>
    </source>
</evidence>
<keyword evidence="2" id="KW-1133">Transmembrane helix</keyword>
<evidence type="ECO:0000256" key="2">
    <source>
        <dbReference type="SAM" id="Phobius"/>
    </source>
</evidence>